<evidence type="ECO:0000313" key="2">
    <source>
        <dbReference type="EMBL" id="KAH8692394.1"/>
    </source>
</evidence>
<dbReference type="InterPro" id="IPR003673">
    <property type="entry name" value="CoA-Trfase_fam_III"/>
</dbReference>
<evidence type="ECO:0000256" key="1">
    <source>
        <dbReference type="ARBA" id="ARBA00008383"/>
    </source>
</evidence>
<dbReference type="EMBL" id="JAJTJA010000011">
    <property type="protein sequence ID" value="KAH8692394.1"/>
    <property type="molecule type" value="Genomic_DNA"/>
</dbReference>
<dbReference type="InterPro" id="IPR023606">
    <property type="entry name" value="CoA-Trfase_III_dom_1_sf"/>
</dbReference>
<dbReference type="PANTHER" id="PTHR48228">
    <property type="entry name" value="SUCCINYL-COA--D-CITRAMALATE COA-TRANSFERASE"/>
    <property type="match status" value="1"/>
</dbReference>
<proteinExistence type="inferred from homology"/>
<name>A0AAD4KJG7_9EURO</name>
<dbReference type="Proteomes" id="UP001201262">
    <property type="component" value="Unassembled WGS sequence"/>
</dbReference>
<sequence length="486" mass="52192">MIDRTKFTAADAVAYIWRGLHLPNQALTSLHLPNTSSPLPSSFKIDILAQTGTASKADGDDVPRVSVVQAHALAEFFSEKLYTLNALPPPSSWGRIGGLHRTADDGYVRIHDAFPHHEHAAIRMLGLASTPATAAGVSRDEVGRAIRESWTATDLETKSHENGAVIAALRAYDTWDGHPQASAVPDFPILIHRLPSTGQKQTQTALPNLTKAADKCLRGLRVLELSRVMAAPVAGRVLAAHGADVLWVTSANLPSQPGLDRDMARGKRSIRLDFKSSAADRATLIELIRSADVFIQSYRPGSLSRHGFGPDDVARMNPGIVYASLSAYGRDGPWAERRGYDSLVQTVSGMSVSEAEHMGMGEPARAMPCQALDHASGYLLATGIMAAVYRQLTLTTISPDGDDGAVSSGYEVEVSLAAVMKWLRSLGQYQSPDPAASVRVEEDWFETRMSGFGELKALKHAASVEGVGVGWDVMPMPLGSGEAVWL</sequence>
<dbReference type="InterPro" id="IPR050509">
    <property type="entry name" value="CoA-transferase_III"/>
</dbReference>
<dbReference type="RefSeq" id="XP_046068391.1">
    <property type="nucleotide sequence ID" value="XM_046214460.1"/>
</dbReference>
<comment type="caution">
    <text evidence="2">The sequence shown here is derived from an EMBL/GenBank/DDBJ whole genome shotgun (WGS) entry which is preliminary data.</text>
</comment>
<organism evidence="2 3">
    <name type="scientific">Talaromyces proteolyticus</name>
    <dbReference type="NCBI Taxonomy" id="1131652"/>
    <lineage>
        <taxon>Eukaryota</taxon>
        <taxon>Fungi</taxon>
        <taxon>Dikarya</taxon>
        <taxon>Ascomycota</taxon>
        <taxon>Pezizomycotina</taxon>
        <taxon>Eurotiomycetes</taxon>
        <taxon>Eurotiomycetidae</taxon>
        <taxon>Eurotiales</taxon>
        <taxon>Trichocomaceae</taxon>
        <taxon>Talaromyces</taxon>
        <taxon>Talaromyces sect. Bacilispori</taxon>
    </lineage>
</organism>
<dbReference type="Pfam" id="PF02515">
    <property type="entry name" value="CoA_transf_3"/>
    <property type="match status" value="1"/>
</dbReference>
<dbReference type="AlphaFoldDB" id="A0AAD4KJG7"/>
<comment type="similarity">
    <text evidence="1">Belongs to the CoA-transferase III family.</text>
</comment>
<dbReference type="SUPFAM" id="SSF89796">
    <property type="entry name" value="CoA-transferase family III (CaiB/BaiF)"/>
    <property type="match status" value="2"/>
</dbReference>
<dbReference type="GeneID" id="70244747"/>
<dbReference type="Gene3D" id="3.40.50.10540">
    <property type="entry name" value="Crotonobetainyl-coa:carnitine coa-transferase, domain 1"/>
    <property type="match status" value="1"/>
</dbReference>
<gene>
    <name evidence="2" type="ORF">BGW36DRAFT_363385</name>
</gene>
<dbReference type="PANTHER" id="PTHR48228:SF4">
    <property type="entry name" value="BLR3030 PROTEIN"/>
    <property type="match status" value="1"/>
</dbReference>
<dbReference type="GO" id="GO:0003824">
    <property type="term" value="F:catalytic activity"/>
    <property type="evidence" value="ECO:0007669"/>
    <property type="project" value="InterPro"/>
</dbReference>
<evidence type="ECO:0000313" key="3">
    <source>
        <dbReference type="Proteomes" id="UP001201262"/>
    </source>
</evidence>
<reference evidence="2" key="1">
    <citation type="submission" date="2021-12" db="EMBL/GenBank/DDBJ databases">
        <title>Convergent genome expansion in fungi linked to evolution of root-endophyte symbiosis.</title>
        <authorList>
            <consortium name="DOE Joint Genome Institute"/>
            <person name="Ke Y.-H."/>
            <person name="Bonito G."/>
            <person name="Liao H.-L."/>
            <person name="Looney B."/>
            <person name="Rojas-Flechas A."/>
            <person name="Nash J."/>
            <person name="Hameed K."/>
            <person name="Schadt C."/>
            <person name="Martin F."/>
            <person name="Crous P.W."/>
            <person name="Miettinen O."/>
            <person name="Magnuson J.K."/>
            <person name="Labbe J."/>
            <person name="Jacobson D."/>
            <person name="Doktycz M.J."/>
            <person name="Veneault-Fourrey C."/>
            <person name="Kuo A."/>
            <person name="Mondo S."/>
            <person name="Calhoun S."/>
            <person name="Riley R."/>
            <person name="Ohm R."/>
            <person name="LaButti K."/>
            <person name="Andreopoulos B."/>
            <person name="Pangilinan J."/>
            <person name="Nolan M."/>
            <person name="Tritt A."/>
            <person name="Clum A."/>
            <person name="Lipzen A."/>
            <person name="Daum C."/>
            <person name="Barry K."/>
            <person name="Grigoriev I.V."/>
            <person name="Vilgalys R."/>
        </authorList>
    </citation>
    <scope>NUCLEOTIDE SEQUENCE</scope>
    <source>
        <strain evidence="2">PMI_201</strain>
    </source>
</reference>
<accession>A0AAD4KJG7</accession>
<keyword evidence="3" id="KW-1185">Reference proteome</keyword>
<protein>
    <submittedName>
        <fullName evidence="2">CoA-transferase family III domain-containing protein</fullName>
    </submittedName>
</protein>